<dbReference type="GeneID" id="81354605"/>
<dbReference type="OrthoDB" id="10061782at2759"/>
<keyword evidence="1" id="KW-0489">Methyltransferase</keyword>
<organism evidence="1 2">
    <name type="scientific">Penicillium argentinense</name>
    <dbReference type="NCBI Taxonomy" id="1131581"/>
    <lineage>
        <taxon>Eukaryota</taxon>
        <taxon>Fungi</taxon>
        <taxon>Dikarya</taxon>
        <taxon>Ascomycota</taxon>
        <taxon>Pezizomycotina</taxon>
        <taxon>Eurotiomycetes</taxon>
        <taxon>Eurotiomycetidae</taxon>
        <taxon>Eurotiales</taxon>
        <taxon>Aspergillaceae</taxon>
        <taxon>Penicillium</taxon>
    </lineage>
</organism>
<comment type="caution">
    <text evidence="1">The sequence shown here is derived from an EMBL/GenBank/DDBJ whole genome shotgun (WGS) entry which is preliminary data.</text>
</comment>
<reference evidence="1" key="2">
    <citation type="journal article" date="2023" name="IMA Fungus">
        <title>Comparative genomic study of the Penicillium genus elucidates a diverse pangenome and 15 lateral gene transfer events.</title>
        <authorList>
            <person name="Petersen C."/>
            <person name="Sorensen T."/>
            <person name="Nielsen M.R."/>
            <person name="Sondergaard T.E."/>
            <person name="Sorensen J.L."/>
            <person name="Fitzpatrick D.A."/>
            <person name="Frisvad J.C."/>
            <person name="Nielsen K.L."/>
        </authorList>
    </citation>
    <scope>NUCLEOTIDE SEQUENCE</scope>
    <source>
        <strain evidence="1">IBT 30761</strain>
    </source>
</reference>
<dbReference type="AlphaFoldDB" id="A0A9W9FM00"/>
<gene>
    <name evidence="1" type="ORF">N7532_003132</name>
</gene>
<proteinExistence type="predicted"/>
<evidence type="ECO:0000313" key="2">
    <source>
        <dbReference type="Proteomes" id="UP001149074"/>
    </source>
</evidence>
<protein>
    <submittedName>
        <fullName evidence="1">S-adenosyl-L-methionine dependent methyltransferase</fullName>
    </submittedName>
</protein>
<keyword evidence="2" id="KW-1185">Reference proteome</keyword>
<evidence type="ECO:0000313" key="1">
    <source>
        <dbReference type="EMBL" id="KAJ5102603.1"/>
    </source>
</evidence>
<sequence>MTIEADVTQSLSFEGFTIRYRFFLPLHCLPRPLEDNMKHFIELKPHLAPNGVVYVTTILGKDAQHKWFGSLLMKFYNRKGIFGN</sequence>
<dbReference type="GO" id="GO:0008168">
    <property type="term" value="F:methyltransferase activity"/>
    <property type="evidence" value="ECO:0007669"/>
    <property type="project" value="UniProtKB-KW"/>
</dbReference>
<dbReference type="EMBL" id="JAPQKI010000004">
    <property type="protein sequence ID" value="KAJ5102603.1"/>
    <property type="molecule type" value="Genomic_DNA"/>
</dbReference>
<dbReference type="GO" id="GO:0032259">
    <property type="term" value="P:methylation"/>
    <property type="evidence" value="ECO:0007669"/>
    <property type="project" value="UniProtKB-KW"/>
</dbReference>
<keyword evidence="1" id="KW-0808">Transferase</keyword>
<name>A0A9W9FM00_9EURO</name>
<dbReference type="Proteomes" id="UP001149074">
    <property type="component" value="Unassembled WGS sequence"/>
</dbReference>
<dbReference type="RefSeq" id="XP_056475983.1">
    <property type="nucleotide sequence ID" value="XM_056615626.1"/>
</dbReference>
<accession>A0A9W9FM00</accession>
<reference evidence="1" key="1">
    <citation type="submission" date="2022-11" db="EMBL/GenBank/DDBJ databases">
        <authorList>
            <person name="Petersen C."/>
        </authorList>
    </citation>
    <scope>NUCLEOTIDE SEQUENCE</scope>
    <source>
        <strain evidence="1">IBT 30761</strain>
    </source>
</reference>